<protein>
    <submittedName>
        <fullName evidence="3">Uncharacterized protein LOC117646042</fullName>
    </submittedName>
</protein>
<dbReference type="AlphaFoldDB" id="A0A6P8ZNL8"/>
<gene>
    <name evidence="3" type="primary">LOC117646042</name>
</gene>
<organism evidence="3">
    <name type="scientific">Thrips palmi</name>
    <name type="common">Melon thrips</name>
    <dbReference type="NCBI Taxonomy" id="161013"/>
    <lineage>
        <taxon>Eukaryota</taxon>
        <taxon>Metazoa</taxon>
        <taxon>Ecdysozoa</taxon>
        <taxon>Arthropoda</taxon>
        <taxon>Hexapoda</taxon>
        <taxon>Insecta</taxon>
        <taxon>Pterygota</taxon>
        <taxon>Neoptera</taxon>
        <taxon>Paraneoptera</taxon>
        <taxon>Thysanoptera</taxon>
        <taxon>Terebrantia</taxon>
        <taxon>Thripoidea</taxon>
        <taxon>Thripidae</taxon>
        <taxon>Thrips</taxon>
    </lineage>
</organism>
<feature type="chain" id="PRO_5027729746" evidence="1">
    <location>
        <begin position="19"/>
        <end position="104"/>
    </location>
</feature>
<name>A0A6P8ZNL8_THRPL</name>
<dbReference type="GeneID" id="117646042"/>
<dbReference type="Proteomes" id="UP000515158">
    <property type="component" value="Unplaced"/>
</dbReference>
<dbReference type="KEGG" id="tpal:117646042"/>
<dbReference type="InParanoid" id="A0A6P8ZNL8"/>
<reference evidence="3" key="1">
    <citation type="submission" date="2025-08" db="UniProtKB">
        <authorList>
            <consortium name="RefSeq"/>
        </authorList>
    </citation>
    <scope>IDENTIFICATION</scope>
    <source>
        <tissue evidence="3">Total insect</tissue>
    </source>
</reference>
<evidence type="ECO:0000256" key="1">
    <source>
        <dbReference type="SAM" id="SignalP"/>
    </source>
</evidence>
<feature type="signal peptide" evidence="1">
    <location>
        <begin position="1"/>
        <end position="18"/>
    </location>
</feature>
<proteinExistence type="predicted"/>
<evidence type="ECO:0000313" key="2">
    <source>
        <dbReference type="Proteomes" id="UP000515158"/>
    </source>
</evidence>
<accession>A0A6P8ZNL8</accession>
<evidence type="ECO:0000313" key="3">
    <source>
        <dbReference type="RefSeq" id="XP_034242579.1"/>
    </source>
</evidence>
<dbReference type="RefSeq" id="XP_034242579.1">
    <property type="nucleotide sequence ID" value="XM_034386688.1"/>
</dbReference>
<keyword evidence="1" id="KW-0732">Signal</keyword>
<keyword evidence="2" id="KW-1185">Reference proteome</keyword>
<sequence length="104" mass="11340">MQAVAILFSALLLAAACASTEQRAQKALEGERTQGKFPIICGNTENCNIICQSFGFGPNHGSCYNMQCTCSPCTFDGHCIGYCWAQGYHGRGKCDWRSRSCICQ</sequence>